<evidence type="ECO:0000256" key="2">
    <source>
        <dbReference type="ARBA" id="ARBA00006555"/>
    </source>
</evidence>
<evidence type="ECO:0000256" key="4">
    <source>
        <dbReference type="ARBA" id="ARBA00022475"/>
    </source>
</evidence>
<evidence type="ECO:0000256" key="3">
    <source>
        <dbReference type="ARBA" id="ARBA00022448"/>
    </source>
</evidence>
<keyword evidence="3" id="KW-0813">Transport</keyword>
<feature type="compositionally biased region" description="Acidic residues" evidence="10">
    <location>
        <begin position="141"/>
        <end position="157"/>
    </location>
</feature>
<proteinExistence type="inferred from homology"/>
<dbReference type="NCBIfam" id="TIGR01352">
    <property type="entry name" value="tonB_Cterm"/>
    <property type="match status" value="1"/>
</dbReference>
<evidence type="ECO:0000313" key="12">
    <source>
        <dbReference type="EMBL" id="GLI57269.1"/>
    </source>
</evidence>
<evidence type="ECO:0000256" key="1">
    <source>
        <dbReference type="ARBA" id="ARBA00004383"/>
    </source>
</evidence>
<sequence>MRYFLFSTIMHLLLLVFGIAFTRETLDFQMVGDPTITMSMVGEGSHAGGRAEDLSLGKSAAPESKPKPAKLEKKRKAVKEKPEVVEKEVKREVEVPVETVEEVIPEKVPEEKVEKPAETEKVEVTEDEVSHEVSDATIDADTTEDSQVTDEEGETTPESDSNSKAVKGSQEMGEGFIQLADGAWAAKNQGVKGLSYGLLAQPEPEYPAIARKMGVDHEVVIKVRFLIGYKGRVEDIRFYDDVTNFGFREEVVKTLKNWRATPIEVEGRKIKLYFYKTFRFEKLG</sequence>
<dbReference type="GO" id="GO:0031992">
    <property type="term" value="F:energy transducer activity"/>
    <property type="evidence" value="ECO:0007669"/>
    <property type="project" value="TreeGrafter"/>
</dbReference>
<keyword evidence="6" id="KW-0812">Transmembrane</keyword>
<dbReference type="EMBL" id="BSDY01000015">
    <property type="protein sequence ID" value="GLI57269.1"/>
    <property type="molecule type" value="Genomic_DNA"/>
</dbReference>
<keyword evidence="4" id="KW-1003">Cell membrane</keyword>
<comment type="similarity">
    <text evidence="2">Belongs to the TonB family.</text>
</comment>
<keyword evidence="5" id="KW-0997">Cell inner membrane</keyword>
<accession>A0A9W6GNV4</accession>
<dbReference type="Pfam" id="PF03544">
    <property type="entry name" value="TonB_C"/>
    <property type="match status" value="1"/>
</dbReference>
<feature type="region of interest" description="Disordered" evidence="10">
    <location>
        <begin position="109"/>
        <end position="170"/>
    </location>
</feature>
<evidence type="ECO:0000313" key="13">
    <source>
        <dbReference type="Proteomes" id="UP001144471"/>
    </source>
</evidence>
<organism evidence="12 13">
    <name type="scientific">Propionigenium maris DSM 9537</name>
    <dbReference type="NCBI Taxonomy" id="1123000"/>
    <lineage>
        <taxon>Bacteria</taxon>
        <taxon>Fusobacteriati</taxon>
        <taxon>Fusobacteriota</taxon>
        <taxon>Fusobacteriia</taxon>
        <taxon>Fusobacteriales</taxon>
        <taxon>Fusobacteriaceae</taxon>
        <taxon>Propionigenium</taxon>
    </lineage>
</organism>
<dbReference type="AlphaFoldDB" id="A0A9W6GNV4"/>
<keyword evidence="8" id="KW-1133">Transmembrane helix</keyword>
<comment type="subcellular location">
    <subcellularLocation>
        <location evidence="1">Cell inner membrane</location>
        <topology evidence="1">Single-pass membrane protein</topology>
        <orientation evidence="1">Periplasmic side</orientation>
    </subcellularLocation>
</comment>
<comment type="caution">
    <text evidence="12">The sequence shown here is derived from an EMBL/GenBank/DDBJ whole genome shotgun (WGS) entry which is preliminary data.</text>
</comment>
<dbReference type="SUPFAM" id="SSF74653">
    <property type="entry name" value="TolA/TonB C-terminal domain"/>
    <property type="match status" value="1"/>
</dbReference>
<name>A0A9W6GNV4_9FUSO</name>
<protein>
    <recommendedName>
        <fullName evidence="11">TonB C-terminal domain-containing protein</fullName>
    </recommendedName>
</protein>
<keyword evidence="9" id="KW-0472">Membrane</keyword>
<keyword evidence="7" id="KW-0653">Protein transport</keyword>
<evidence type="ECO:0000256" key="6">
    <source>
        <dbReference type="ARBA" id="ARBA00022692"/>
    </source>
</evidence>
<dbReference type="PANTHER" id="PTHR33446:SF2">
    <property type="entry name" value="PROTEIN TONB"/>
    <property type="match status" value="1"/>
</dbReference>
<evidence type="ECO:0000256" key="10">
    <source>
        <dbReference type="SAM" id="MobiDB-lite"/>
    </source>
</evidence>
<dbReference type="PROSITE" id="PS52015">
    <property type="entry name" value="TONB_CTD"/>
    <property type="match status" value="1"/>
</dbReference>
<evidence type="ECO:0000256" key="5">
    <source>
        <dbReference type="ARBA" id="ARBA00022519"/>
    </source>
</evidence>
<dbReference type="GO" id="GO:0098797">
    <property type="term" value="C:plasma membrane protein complex"/>
    <property type="evidence" value="ECO:0007669"/>
    <property type="project" value="TreeGrafter"/>
</dbReference>
<feature type="region of interest" description="Disordered" evidence="10">
    <location>
        <begin position="42"/>
        <end position="78"/>
    </location>
</feature>
<reference evidence="12" key="1">
    <citation type="submission" date="2022-12" db="EMBL/GenBank/DDBJ databases">
        <title>Reference genome sequencing for broad-spectrum identification of bacterial and archaeal isolates by mass spectrometry.</title>
        <authorList>
            <person name="Sekiguchi Y."/>
            <person name="Tourlousse D.M."/>
        </authorList>
    </citation>
    <scope>NUCLEOTIDE SEQUENCE</scope>
    <source>
        <strain evidence="12">10succ1</strain>
    </source>
</reference>
<evidence type="ECO:0000256" key="9">
    <source>
        <dbReference type="ARBA" id="ARBA00023136"/>
    </source>
</evidence>
<dbReference type="GO" id="GO:0015031">
    <property type="term" value="P:protein transport"/>
    <property type="evidence" value="ECO:0007669"/>
    <property type="project" value="UniProtKB-KW"/>
</dbReference>
<dbReference type="Gene3D" id="3.30.1150.10">
    <property type="match status" value="1"/>
</dbReference>
<keyword evidence="13" id="KW-1185">Reference proteome</keyword>
<dbReference type="RefSeq" id="WP_281836806.1">
    <property type="nucleotide sequence ID" value="NZ_BSDY01000015.1"/>
</dbReference>
<evidence type="ECO:0000259" key="11">
    <source>
        <dbReference type="PROSITE" id="PS52015"/>
    </source>
</evidence>
<dbReference type="PANTHER" id="PTHR33446">
    <property type="entry name" value="PROTEIN TONB-RELATED"/>
    <property type="match status" value="1"/>
</dbReference>
<evidence type="ECO:0000256" key="7">
    <source>
        <dbReference type="ARBA" id="ARBA00022927"/>
    </source>
</evidence>
<gene>
    <name evidence="12" type="ORF">PM10SUCC1_27830</name>
</gene>
<dbReference type="InterPro" id="IPR006260">
    <property type="entry name" value="TonB/TolA_C"/>
</dbReference>
<feature type="compositionally biased region" description="Basic and acidic residues" evidence="10">
    <location>
        <begin position="109"/>
        <end position="134"/>
    </location>
</feature>
<dbReference type="InterPro" id="IPR051045">
    <property type="entry name" value="TonB-dependent_transducer"/>
</dbReference>
<feature type="domain" description="TonB C-terminal" evidence="11">
    <location>
        <begin position="191"/>
        <end position="284"/>
    </location>
</feature>
<dbReference type="GO" id="GO:0055085">
    <property type="term" value="P:transmembrane transport"/>
    <property type="evidence" value="ECO:0007669"/>
    <property type="project" value="InterPro"/>
</dbReference>
<dbReference type="Proteomes" id="UP001144471">
    <property type="component" value="Unassembled WGS sequence"/>
</dbReference>
<evidence type="ECO:0000256" key="8">
    <source>
        <dbReference type="ARBA" id="ARBA00022989"/>
    </source>
</evidence>
<dbReference type="InterPro" id="IPR037682">
    <property type="entry name" value="TonB_C"/>
</dbReference>